<evidence type="ECO:0000313" key="2">
    <source>
        <dbReference type="EMBL" id="MEE2058727.1"/>
    </source>
</evidence>
<dbReference type="Gene3D" id="3.40.250.10">
    <property type="entry name" value="Rhodanese-like domain"/>
    <property type="match status" value="1"/>
</dbReference>
<dbReference type="RefSeq" id="WP_330133976.1">
    <property type="nucleotide sequence ID" value="NZ_JAUTXY010000006.1"/>
</dbReference>
<dbReference type="PROSITE" id="PS50206">
    <property type="entry name" value="RHODANESE_3"/>
    <property type="match status" value="1"/>
</dbReference>
<dbReference type="InterPro" id="IPR036873">
    <property type="entry name" value="Rhodanese-like_dom_sf"/>
</dbReference>
<comment type="caution">
    <text evidence="2">The sequence shown here is derived from an EMBL/GenBank/DDBJ whole genome shotgun (WGS) entry which is preliminary data.</text>
</comment>
<reference evidence="2 3" key="1">
    <citation type="submission" date="2023-07" db="EMBL/GenBank/DDBJ databases">
        <authorList>
            <person name="Girao M."/>
            <person name="Carvalho M.F."/>
        </authorList>
    </citation>
    <scope>NUCLEOTIDE SEQUENCE [LARGE SCALE GENOMIC DNA]</scope>
    <source>
        <strain evidence="2 3">YIM65754</strain>
    </source>
</reference>
<sequence length="150" mass="15776">MRAALVSSVSASTSAPVSLLPLAVERTYPTELAAAVARGAVVVDVRTNAQRDVQGTLPGALAISAELVADRLDPSNPGRLAVAVDQDVEWILVSAEGDDSHRLVTGLQQQGLRRVTHMVGGYDAIKAAHMVRAVTQAQHILADVERVTAH</sequence>
<accession>A0ABU7LB09</accession>
<dbReference type="SUPFAM" id="SSF52821">
    <property type="entry name" value="Rhodanese/Cell cycle control phosphatase"/>
    <property type="match status" value="1"/>
</dbReference>
<dbReference type="Pfam" id="PF00581">
    <property type="entry name" value="Rhodanese"/>
    <property type="match status" value="1"/>
</dbReference>
<gene>
    <name evidence="2" type="ORF">Q7514_14485</name>
</gene>
<dbReference type="EMBL" id="JAUTXY010000006">
    <property type="protein sequence ID" value="MEE2058727.1"/>
    <property type="molecule type" value="Genomic_DNA"/>
</dbReference>
<dbReference type="Proteomes" id="UP001336020">
    <property type="component" value="Unassembled WGS sequence"/>
</dbReference>
<dbReference type="InterPro" id="IPR001763">
    <property type="entry name" value="Rhodanese-like_dom"/>
</dbReference>
<organism evidence="2 3">
    <name type="scientific">Rhodococcus artemisiae</name>
    <dbReference type="NCBI Taxonomy" id="714159"/>
    <lineage>
        <taxon>Bacteria</taxon>
        <taxon>Bacillati</taxon>
        <taxon>Actinomycetota</taxon>
        <taxon>Actinomycetes</taxon>
        <taxon>Mycobacteriales</taxon>
        <taxon>Nocardiaceae</taxon>
        <taxon>Rhodococcus</taxon>
    </lineage>
</organism>
<feature type="domain" description="Rhodanese" evidence="1">
    <location>
        <begin position="36"/>
        <end position="134"/>
    </location>
</feature>
<dbReference type="SMART" id="SM00450">
    <property type="entry name" value="RHOD"/>
    <property type="match status" value="1"/>
</dbReference>
<evidence type="ECO:0000259" key="1">
    <source>
        <dbReference type="PROSITE" id="PS50206"/>
    </source>
</evidence>
<keyword evidence="3" id="KW-1185">Reference proteome</keyword>
<protein>
    <submittedName>
        <fullName evidence="2">Rhodanese-like domain-containing protein</fullName>
    </submittedName>
</protein>
<name>A0ABU7LB09_9NOCA</name>
<proteinExistence type="predicted"/>
<evidence type="ECO:0000313" key="3">
    <source>
        <dbReference type="Proteomes" id="UP001336020"/>
    </source>
</evidence>